<dbReference type="AlphaFoldDB" id="A0A382ER84"/>
<accession>A0A382ER84</accession>
<feature type="non-terminal residue" evidence="1">
    <location>
        <position position="1"/>
    </location>
</feature>
<name>A0A382ER84_9ZZZZ</name>
<sequence>VQAQLDSVVDGDARVAAGDLVAGHKKDLVLTRKMQGRPDRVAIYGWHRLSGEPIQQVSTVHVDWYADYSHGVRLVCGTVLIDGEVQGLPKRSLIRRRRRSSATRAPCW</sequence>
<evidence type="ECO:0000313" key="1">
    <source>
        <dbReference type="EMBL" id="SVB52483.1"/>
    </source>
</evidence>
<gene>
    <name evidence="1" type="ORF">METZ01_LOCUS205337</name>
</gene>
<proteinExistence type="predicted"/>
<reference evidence="1" key="1">
    <citation type="submission" date="2018-05" db="EMBL/GenBank/DDBJ databases">
        <authorList>
            <person name="Lanie J.A."/>
            <person name="Ng W.-L."/>
            <person name="Kazmierczak K.M."/>
            <person name="Andrzejewski T.M."/>
            <person name="Davidsen T.M."/>
            <person name="Wayne K.J."/>
            <person name="Tettelin H."/>
            <person name="Glass J.I."/>
            <person name="Rusch D."/>
            <person name="Podicherti R."/>
            <person name="Tsui H.-C.T."/>
            <person name="Winkler M.E."/>
        </authorList>
    </citation>
    <scope>NUCLEOTIDE SEQUENCE</scope>
</reference>
<dbReference type="EMBL" id="UINC01045569">
    <property type="protein sequence ID" value="SVB52483.1"/>
    <property type="molecule type" value="Genomic_DNA"/>
</dbReference>
<organism evidence="1">
    <name type="scientific">marine metagenome</name>
    <dbReference type="NCBI Taxonomy" id="408172"/>
    <lineage>
        <taxon>unclassified sequences</taxon>
        <taxon>metagenomes</taxon>
        <taxon>ecological metagenomes</taxon>
    </lineage>
</organism>
<protein>
    <submittedName>
        <fullName evidence="1">Uncharacterized protein</fullName>
    </submittedName>
</protein>